<proteinExistence type="predicted"/>
<evidence type="ECO:0000313" key="1">
    <source>
        <dbReference type="EMBL" id="GIY40093.1"/>
    </source>
</evidence>
<accession>A0AAV4T0A7</accession>
<evidence type="ECO:0000313" key="2">
    <source>
        <dbReference type="Proteomes" id="UP001054837"/>
    </source>
</evidence>
<dbReference type="EMBL" id="BPLQ01008882">
    <property type="protein sequence ID" value="GIY40093.1"/>
    <property type="molecule type" value="Genomic_DNA"/>
</dbReference>
<protein>
    <submittedName>
        <fullName evidence="1">Uncharacterized protein</fullName>
    </submittedName>
</protein>
<keyword evidence="2" id="KW-1185">Reference proteome</keyword>
<reference evidence="1 2" key="1">
    <citation type="submission" date="2021-06" db="EMBL/GenBank/DDBJ databases">
        <title>Caerostris darwini draft genome.</title>
        <authorList>
            <person name="Kono N."/>
            <person name="Arakawa K."/>
        </authorList>
    </citation>
    <scope>NUCLEOTIDE SEQUENCE [LARGE SCALE GENOMIC DNA]</scope>
</reference>
<organism evidence="1 2">
    <name type="scientific">Caerostris darwini</name>
    <dbReference type="NCBI Taxonomy" id="1538125"/>
    <lineage>
        <taxon>Eukaryota</taxon>
        <taxon>Metazoa</taxon>
        <taxon>Ecdysozoa</taxon>
        <taxon>Arthropoda</taxon>
        <taxon>Chelicerata</taxon>
        <taxon>Arachnida</taxon>
        <taxon>Araneae</taxon>
        <taxon>Araneomorphae</taxon>
        <taxon>Entelegynae</taxon>
        <taxon>Araneoidea</taxon>
        <taxon>Araneidae</taxon>
        <taxon>Caerostris</taxon>
    </lineage>
</organism>
<dbReference type="AlphaFoldDB" id="A0AAV4T0A7"/>
<sequence length="171" mass="19865">MLRSYFLHQKTEPRFCHPIRSSNRQMTHRLLKKKKPPVLVSIEDQNAEVITSFIDSEFGNRLILTYQDLMLFLKDKELNFFKTTPKFLKPIKAALNCIIDLIESPTCINCGKQCHLASWKGCIMFPKATKSPPKRFHSNPIDDRITFADYPPKTNLQIPQENIPSTRSFLL</sequence>
<comment type="caution">
    <text evidence="1">The sequence shown here is derived from an EMBL/GenBank/DDBJ whole genome shotgun (WGS) entry which is preliminary data.</text>
</comment>
<dbReference type="Proteomes" id="UP001054837">
    <property type="component" value="Unassembled WGS sequence"/>
</dbReference>
<name>A0AAV4T0A7_9ARAC</name>
<gene>
    <name evidence="1" type="ORF">CDAR_38441</name>
</gene>